<dbReference type="EC" id="6.6.1.1" evidence="1"/>
<proteinExistence type="predicted"/>
<evidence type="ECO:0000259" key="3">
    <source>
        <dbReference type="Pfam" id="PF17863"/>
    </source>
</evidence>
<dbReference type="AlphaFoldDB" id="A0AA39L459"/>
<dbReference type="PANTHER" id="PTHR11603:SF132">
    <property type="entry name" value="C2H2-TYPE DOMAIN-CONTAINING PROTEIN"/>
    <property type="match status" value="1"/>
</dbReference>
<dbReference type="GO" id="GO:0016851">
    <property type="term" value="F:magnesium chelatase activity"/>
    <property type="evidence" value="ECO:0007669"/>
    <property type="project" value="UniProtKB-EC"/>
</dbReference>
<comment type="caution">
    <text evidence="4">The sequence shown here is derived from an EMBL/GenBank/DDBJ whole genome shotgun (WGS) entry which is preliminary data.</text>
</comment>
<dbReference type="EMBL" id="JAPDFR010000009">
    <property type="protein sequence ID" value="KAK0383492.1"/>
    <property type="molecule type" value="Genomic_DNA"/>
</dbReference>
<dbReference type="Pfam" id="PF17863">
    <property type="entry name" value="AAA_lid_2"/>
    <property type="match status" value="1"/>
</dbReference>
<dbReference type="Gene3D" id="1.10.8.80">
    <property type="entry name" value="Magnesium chelatase subunit I, C-Terminal domain"/>
    <property type="match status" value="1"/>
</dbReference>
<evidence type="ECO:0000313" key="5">
    <source>
        <dbReference type="Proteomes" id="UP001175261"/>
    </source>
</evidence>
<dbReference type="InterPro" id="IPR041628">
    <property type="entry name" value="ChlI/MoxR_AAA_lid"/>
</dbReference>
<comment type="pathway">
    <text evidence="2">Porphyrin-containing compound metabolism.</text>
</comment>
<evidence type="ECO:0000256" key="1">
    <source>
        <dbReference type="ARBA" id="ARBA00012825"/>
    </source>
</evidence>
<organism evidence="4 5">
    <name type="scientific">Sarocladium strictum</name>
    <name type="common">Black bundle disease fungus</name>
    <name type="synonym">Acremonium strictum</name>
    <dbReference type="NCBI Taxonomy" id="5046"/>
    <lineage>
        <taxon>Eukaryota</taxon>
        <taxon>Fungi</taxon>
        <taxon>Dikarya</taxon>
        <taxon>Ascomycota</taxon>
        <taxon>Pezizomycotina</taxon>
        <taxon>Sordariomycetes</taxon>
        <taxon>Hypocreomycetidae</taxon>
        <taxon>Hypocreales</taxon>
        <taxon>Sarocladiaceae</taxon>
        <taxon>Sarocladium</taxon>
    </lineage>
</organism>
<dbReference type="PANTHER" id="PTHR11603">
    <property type="entry name" value="AAA FAMILY ATPASE"/>
    <property type="match status" value="1"/>
</dbReference>
<feature type="domain" description="ChlI/MoxR AAA lid" evidence="3">
    <location>
        <begin position="267"/>
        <end position="326"/>
    </location>
</feature>
<evidence type="ECO:0000256" key="2">
    <source>
        <dbReference type="ARBA" id="ARBA00023444"/>
    </source>
</evidence>
<sequence>MADETIFDKVSDLTDLELAVLLCLVSREHCLISTSPGDANDLISELQLIATNTFGLHYFAAALLLPKHQNVATPRSISPYQTRTSSAGASESYFVANPASHHRPGGISPLTSISAPSSQIANCVLARNLDLAPQAVQIQALELLRTRRIFTRTSVQAAPKQFIFIPVLEATSGGAARVTKHLNDFFFIAHWHDPDDGYVNLEEKEDEDGSDTASTSSVLRRANFASAPSQEALITEGDISHLAKLSQQVEVDIEVIRYQMNIVSFLRMHRAVADGISPTATKHFGQLMRCLAPLHHTDFVTPALVGLAVRKVYLHRIRITSPEKERSMHWGSKLDAVQALLEGIGPEEVIEDVLEMVTAPL</sequence>
<gene>
    <name evidence="4" type="ORF">NLU13_9403</name>
</gene>
<keyword evidence="5" id="KW-1185">Reference proteome</keyword>
<evidence type="ECO:0000313" key="4">
    <source>
        <dbReference type="EMBL" id="KAK0383492.1"/>
    </source>
</evidence>
<accession>A0AA39L459</accession>
<dbReference type="InterPro" id="IPR052041">
    <property type="entry name" value="Nucleic_acid_metab_PIN/TRAM"/>
</dbReference>
<protein>
    <recommendedName>
        <fullName evidence="1">magnesium chelatase</fullName>
        <ecNumber evidence="1">6.6.1.1</ecNumber>
    </recommendedName>
</protein>
<dbReference type="Proteomes" id="UP001175261">
    <property type="component" value="Unassembled WGS sequence"/>
</dbReference>
<name>A0AA39L459_SARSR</name>
<reference evidence="4" key="1">
    <citation type="submission" date="2022-10" db="EMBL/GenBank/DDBJ databases">
        <title>Determination and structural analysis of whole genome sequence of Sarocladium strictum F4-1.</title>
        <authorList>
            <person name="Hu L."/>
            <person name="Jiang Y."/>
        </authorList>
    </citation>
    <scope>NUCLEOTIDE SEQUENCE</scope>
    <source>
        <strain evidence="4">F4-1</strain>
    </source>
</reference>